<dbReference type="PANTHER" id="PTHR47839:SF1">
    <property type="entry name" value="DOMAIN PROTEIN, PUTATIVE (AFU_ORTHOLOGUE AFUA_6G04830)-RELATED"/>
    <property type="match status" value="1"/>
</dbReference>
<evidence type="ECO:0000313" key="2">
    <source>
        <dbReference type="EMBL" id="KAK9835806.1"/>
    </source>
</evidence>
<evidence type="ECO:0000256" key="1">
    <source>
        <dbReference type="SAM" id="MobiDB-lite"/>
    </source>
</evidence>
<organism evidence="2 3">
    <name type="scientific">Apatococcus lobatus</name>
    <dbReference type="NCBI Taxonomy" id="904363"/>
    <lineage>
        <taxon>Eukaryota</taxon>
        <taxon>Viridiplantae</taxon>
        <taxon>Chlorophyta</taxon>
        <taxon>core chlorophytes</taxon>
        <taxon>Trebouxiophyceae</taxon>
        <taxon>Chlorellales</taxon>
        <taxon>Chlorellaceae</taxon>
        <taxon>Apatococcus</taxon>
    </lineage>
</organism>
<evidence type="ECO:0000313" key="3">
    <source>
        <dbReference type="Proteomes" id="UP001438707"/>
    </source>
</evidence>
<sequence>MAAAAEKLEGILLQQYLPVSLAGSAHLQSQQEIRKSLNIQKDYMSHQQVTVGEHVQNFLDQCKVASQGSTRKVLWGSELGGGGRQGKGQTFVAIVRLGADAQGRQAVGCCFQFVQNGRMVVVFRNYGCQLRMDHMQLGTSTKKDKADLAGYFGEGAKVELNRLVAQGAYVEYRTGNVRWDFEYLKADGCENPDLHIVSHREGPTADDHTTMRISFPAHWNAKGQLIHAALDFQSYLFFQDSYPALVWPIPAKAKPGDIAGLEVLPDPKHHGRIFAHGMPVCLEGRLKGFGLNYLGHGGSFGTLKLGRDRNSIKVSLLIKAIPSVAAYLKRSNPAQHAQLIDLIYACLEQYPRSAMQDLYWDDESRNHANARDWDQLIPDLLQKFKAANGVQNDEKVPSDSTQGEMELELAYLGIQTVRVSKGLMDLFHQANLVPSVQQLWERHSKSLLDQPDATQLSAEQQQHWRTELAHLFRPWVKPEKLLFKSLLPGNTSPIRALPGNVFLLDANLLGINNVHELMQRSGAELCRMLLIEHLSEALAGKPKGPKLIEVARTITRRLVPLAETKARNLPAGQLSPSFTLPQADQHEDADEDMSDAFGGSLRKRLRQGFDAVGAHFTGQQSEKASGSGSPQTPTVKIQTVDHQVAPLPTAADPIIHHTGLRTAVEGILSGPAHGDLLMQSSRVPGDSSDSVTLTVCKKRGTDDLQASNIQLRASGMPGSCHLYLPSQQALQGATCALLKVPQHQLDGLFTLLSSLHKIFQQEDSPLPTFHVYHDRSDGIIAFNIRDEMWYNAAQDLQVQNIAARAEFWYLTICHELAHHFIHDHNSEFSSYMSKLVLEFGSKFRDVQANLVEMWPHLWE</sequence>
<proteinExistence type="predicted"/>
<keyword evidence="3" id="KW-1185">Reference proteome</keyword>
<feature type="region of interest" description="Disordered" evidence="1">
    <location>
        <begin position="570"/>
        <end position="596"/>
    </location>
</feature>
<reference evidence="2 3" key="1">
    <citation type="journal article" date="2024" name="Nat. Commun.">
        <title>Phylogenomics reveals the evolutionary origins of lichenization in chlorophyte algae.</title>
        <authorList>
            <person name="Puginier C."/>
            <person name="Libourel C."/>
            <person name="Otte J."/>
            <person name="Skaloud P."/>
            <person name="Haon M."/>
            <person name="Grisel S."/>
            <person name="Petersen M."/>
            <person name="Berrin J.G."/>
            <person name="Delaux P.M."/>
            <person name="Dal Grande F."/>
            <person name="Keller J."/>
        </authorList>
    </citation>
    <scope>NUCLEOTIDE SEQUENCE [LARGE SCALE GENOMIC DNA]</scope>
    <source>
        <strain evidence="2 3">SAG 2145</strain>
    </source>
</reference>
<dbReference type="PANTHER" id="PTHR47839">
    <property type="entry name" value="DOMAIN PROTEIN, PUTATIVE (AFU_ORTHOLOGUE AFUA_6G04830)-RELATED"/>
    <property type="match status" value="1"/>
</dbReference>
<name>A0AAW1RQZ5_9CHLO</name>
<comment type="caution">
    <text evidence="2">The sequence shown here is derived from an EMBL/GenBank/DDBJ whole genome shotgun (WGS) entry which is preliminary data.</text>
</comment>
<gene>
    <name evidence="2" type="ORF">WJX74_008381</name>
</gene>
<dbReference type="EMBL" id="JALJOS010000008">
    <property type="protein sequence ID" value="KAK9835806.1"/>
    <property type="molecule type" value="Genomic_DNA"/>
</dbReference>
<accession>A0AAW1RQZ5</accession>
<dbReference type="Proteomes" id="UP001438707">
    <property type="component" value="Unassembled WGS sequence"/>
</dbReference>
<dbReference type="AlphaFoldDB" id="A0AAW1RQZ5"/>
<protein>
    <submittedName>
        <fullName evidence="2">Uncharacterized protein</fullName>
    </submittedName>
</protein>